<dbReference type="SUPFAM" id="SSF53822">
    <property type="entry name" value="Periplasmic binding protein-like I"/>
    <property type="match status" value="1"/>
</dbReference>
<evidence type="ECO:0000256" key="3">
    <source>
        <dbReference type="ARBA" id="ARBA00023163"/>
    </source>
</evidence>
<dbReference type="RefSeq" id="WP_021199954.1">
    <property type="nucleotide sequence ID" value="NZ_ATAO01000188.1"/>
</dbReference>
<dbReference type="GO" id="GO:0000976">
    <property type="term" value="F:transcription cis-regulatory region binding"/>
    <property type="evidence" value="ECO:0007669"/>
    <property type="project" value="TreeGrafter"/>
</dbReference>
<feature type="domain" description="HTH lacI-type" evidence="4">
    <location>
        <begin position="9"/>
        <end position="63"/>
    </location>
</feature>
<keyword evidence="2" id="KW-0238">DNA-binding</keyword>
<keyword evidence="3" id="KW-0804">Transcription</keyword>
<sequence>MPEPSAQRVRIRDVALAAGVSAATVSHVYNGRGRVSERTRARVKAIGDRLGYQPNQTGQALRLGRTNVIAVVASFRDPRVTEASFMPCFRNILAGAALEAGAMGLAVTAGRAGVDGQITTTLSYDGIIVVDPMPSDPVVERALSLGRPVVAVGGYDERPTARIQQIRLGIRDALPAYLDTIADGDEEVRPAIFVGARLDHFTNDAIAGFQRWCARRGITPRGGALEPGESLDDAATRMLPGALPPTVVHCMNESFSAAILRAAERAGLDVPGQLRVTTVGDPGGLAAQHGVDYFATDPFRNGSLAVKAMAELVSGETPADLLLELPSVAVSASPSSYRLA</sequence>
<evidence type="ECO:0000259" key="4">
    <source>
        <dbReference type="PROSITE" id="PS50932"/>
    </source>
</evidence>
<dbReference type="Pfam" id="PF00356">
    <property type="entry name" value="LacI"/>
    <property type="match status" value="1"/>
</dbReference>
<dbReference type="SMART" id="SM00354">
    <property type="entry name" value="HTH_LACI"/>
    <property type="match status" value="1"/>
</dbReference>
<dbReference type="EMBL" id="ATAO01000188">
    <property type="protein sequence ID" value="EQM76571.1"/>
    <property type="molecule type" value="Genomic_DNA"/>
</dbReference>
<organism evidence="5 6">
    <name type="scientific">Microbacterium maritypicum MF109</name>
    <dbReference type="NCBI Taxonomy" id="1333857"/>
    <lineage>
        <taxon>Bacteria</taxon>
        <taxon>Bacillati</taxon>
        <taxon>Actinomycetota</taxon>
        <taxon>Actinomycetes</taxon>
        <taxon>Micrococcales</taxon>
        <taxon>Microbacteriaceae</taxon>
        <taxon>Microbacterium</taxon>
    </lineage>
</organism>
<dbReference type="Pfam" id="PF13377">
    <property type="entry name" value="Peripla_BP_3"/>
    <property type="match status" value="1"/>
</dbReference>
<proteinExistence type="predicted"/>
<dbReference type="PANTHER" id="PTHR30146:SF153">
    <property type="entry name" value="LACTOSE OPERON REPRESSOR"/>
    <property type="match status" value="1"/>
</dbReference>
<dbReference type="Gene3D" id="3.40.50.2300">
    <property type="match status" value="2"/>
</dbReference>
<dbReference type="PATRIC" id="fig|1333857.3.peg.1990"/>
<keyword evidence="1" id="KW-0805">Transcription regulation</keyword>
<dbReference type="InterPro" id="IPR010982">
    <property type="entry name" value="Lambda_DNA-bd_dom_sf"/>
</dbReference>
<comment type="caution">
    <text evidence="5">The sequence shown here is derived from an EMBL/GenBank/DDBJ whole genome shotgun (WGS) entry which is preliminary data.</text>
</comment>
<name>T5K6S0_MICMQ</name>
<dbReference type="Proteomes" id="UP000016033">
    <property type="component" value="Unassembled WGS sequence"/>
</dbReference>
<dbReference type="PROSITE" id="PS50932">
    <property type="entry name" value="HTH_LACI_2"/>
    <property type="match status" value="1"/>
</dbReference>
<evidence type="ECO:0000256" key="2">
    <source>
        <dbReference type="ARBA" id="ARBA00023125"/>
    </source>
</evidence>
<dbReference type="GO" id="GO:0003700">
    <property type="term" value="F:DNA-binding transcription factor activity"/>
    <property type="evidence" value="ECO:0007669"/>
    <property type="project" value="TreeGrafter"/>
</dbReference>
<dbReference type="InterPro" id="IPR000843">
    <property type="entry name" value="HTH_LacI"/>
</dbReference>
<gene>
    <name evidence="5" type="ORF">L687_18095</name>
</gene>
<dbReference type="PANTHER" id="PTHR30146">
    <property type="entry name" value="LACI-RELATED TRANSCRIPTIONAL REPRESSOR"/>
    <property type="match status" value="1"/>
</dbReference>
<dbReference type="SUPFAM" id="SSF47413">
    <property type="entry name" value="lambda repressor-like DNA-binding domains"/>
    <property type="match status" value="1"/>
</dbReference>
<dbReference type="CDD" id="cd01392">
    <property type="entry name" value="HTH_LacI"/>
    <property type="match status" value="1"/>
</dbReference>
<evidence type="ECO:0000313" key="6">
    <source>
        <dbReference type="Proteomes" id="UP000016033"/>
    </source>
</evidence>
<protein>
    <recommendedName>
        <fullName evidence="4">HTH lacI-type domain-containing protein</fullName>
    </recommendedName>
</protein>
<accession>T5K6S0</accession>
<dbReference type="InterPro" id="IPR046335">
    <property type="entry name" value="LacI/GalR-like_sensor"/>
</dbReference>
<dbReference type="Gene3D" id="1.10.260.40">
    <property type="entry name" value="lambda repressor-like DNA-binding domains"/>
    <property type="match status" value="1"/>
</dbReference>
<evidence type="ECO:0000256" key="1">
    <source>
        <dbReference type="ARBA" id="ARBA00023015"/>
    </source>
</evidence>
<dbReference type="InterPro" id="IPR028082">
    <property type="entry name" value="Peripla_BP_I"/>
</dbReference>
<evidence type="ECO:0000313" key="5">
    <source>
        <dbReference type="EMBL" id="EQM76571.1"/>
    </source>
</evidence>
<reference evidence="5 6" key="1">
    <citation type="journal article" date="2013" name="Genome Announc.">
        <title>Whole-genome sequences of five oyster-associated bacteria show potential for crude oil hydrocarbon degradation.</title>
        <authorList>
            <person name="Chauhan A."/>
            <person name="Green S."/>
            <person name="Pathak A."/>
            <person name="Thomas J."/>
            <person name="Venkatramanan R."/>
        </authorList>
    </citation>
    <scope>NUCLEOTIDE SEQUENCE [LARGE SCALE GENOMIC DNA]</scope>
    <source>
        <strain evidence="5 6">MF109</strain>
    </source>
</reference>
<dbReference type="AlphaFoldDB" id="T5K6S0"/>